<comment type="caution">
    <text evidence="2">The sequence shown here is derived from an EMBL/GenBank/DDBJ whole genome shotgun (WGS) entry which is preliminary data.</text>
</comment>
<proteinExistence type="predicted"/>
<dbReference type="AlphaFoldDB" id="A0A261XSJ9"/>
<feature type="compositionally biased region" description="Polar residues" evidence="1">
    <location>
        <begin position="60"/>
        <end position="74"/>
    </location>
</feature>
<reference evidence="2 3" key="1">
    <citation type="journal article" date="2017" name="Mycologia">
        <title>Bifiguratus adelaidae, gen. et sp. nov., a new member of Mucoromycotina in endophytic and soil-dwelling habitats.</title>
        <authorList>
            <person name="Torres-Cruz T.J."/>
            <person name="Billingsley Tobias T.L."/>
            <person name="Almatruk M."/>
            <person name="Hesse C."/>
            <person name="Kuske C.R."/>
            <person name="Desiro A."/>
            <person name="Benucci G.M."/>
            <person name="Bonito G."/>
            <person name="Stajich J.E."/>
            <person name="Dunlap C."/>
            <person name="Arnold A.E."/>
            <person name="Porras-Alfaro A."/>
        </authorList>
    </citation>
    <scope>NUCLEOTIDE SEQUENCE [LARGE SCALE GENOMIC DNA]</scope>
    <source>
        <strain evidence="2 3">AZ0501</strain>
    </source>
</reference>
<evidence type="ECO:0000313" key="3">
    <source>
        <dbReference type="Proteomes" id="UP000242875"/>
    </source>
</evidence>
<evidence type="ECO:0000256" key="1">
    <source>
        <dbReference type="SAM" id="MobiDB-lite"/>
    </source>
</evidence>
<dbReference type="Proteomes" id="UP000242875">
    <property type="component" value="Unassembled WGS sequence"/>
</dbReference>
<feature type="region of interest" description="Disordered" evidence="1">
    <location>
        <begin position="60"/>
        <end position="80"/>
    </location>
</feature>
<organism evidence="2 3">
    <name type="scientific">Bifiguratus adelaidae</name>
    <dbReference type="NCBI Taxonomy" id="1938954"/>
    <lineage>
        <taxon>Eukaryota</taxon>
        <taxon>Fungi</taxon>
        <taxon>Fungi incertae sedis</taxon>
        <taxon>Mucoromycota</taxon>
        <taxon>Mucoromycotina</taxon>
        <taxon>Endogonomycetes</taxon>
        <taxon>Endogonales</taxon>
        <taxon>Endogonales incertae sedis</taxon>
        <taxon>Bifiguratus</taxon>
    </lineage>
</organism>
<dbReference type="EMBL" id="MVBO01000477">
    <property type="protein sequence ID" value="OZJ01352.1"/>
    <property type="molecule type" value="Genomic_DNA"/>
</dbReference>
<feature type="non-terminal residue" evidence="2">
    <location>
        <position position="80"/>
    </location>
</feature>
<accession>A0A261XSJ9</accession>
<feature type="non-terminal residue" evidence="2">
    <location>
        <position position="1"/>
    </location>
</feature>
<keyword evidence="3" id="KW-1185">Reference proteome</keyword>
<evidence type="ECO:0000313" key="2">
    <source>
        <dbReference type="EMBL" id="OZJ01352.1"/>
    </source>
</evidence>
<sequence>EFVEEYSLCQVQLSIKTTPNTDFFYWRKTNDVPNRNDVYRRRRAGATPLQSEVWSKLSKFTNDSQRQTSSNPVSGDNKRN</sequence>
<name>A0A261XSJ9_9FUNG</name>
<gene>
    <name evidence="2" type="ORF">BZG36_05746</name>
</gene>
<protein>
    <submittedName>
        <fullName evidence="2">Uncharacterized protein</fullName>
    </submittedName>
</protein>